<feature type="region of interest" description="Disordered" evidence="10">
    <location>
        <begin position="312"/>
        <end position="331"/>
    </location>
</feature>
<keyword evidence="4" id="KW-0146">Chitin degradation</keyword>
<dbReference type="PANTHER" id="PTHR45708:SF49">
    <property type="entry name" value="ENDOCHITINASE"/>
    <property type="match status" value="1"/>
</dbReference>
<dbReference type="GO" id="GO:0000272">
    <property type="term" value="P:polysaccharide catabolic process"/>
    <property type="evidence" value="ECO:0007669"/>
    <property type="project" value="UniProtKB-KW"/>
</dbReference>
<dbReference type="InterPro" id="IPR001579">
    <property type="entry name" value="Glyco_hydro_18_chit_AS"/>
</dbReference>
<dbReference type="AlphaFoldDB" id="A0A4S4LWJ0"/>
<name>A0A4S4LWJ0_9AGAM</name>
<dbReference type="InterPro" id="IPR050542">
    <property type="entry name" value="Glycosyl_Hydrlase18_Chitinase"/>
</dbReference>
<evidence type="ECO:0000313" key="13">
    <source>
        <dbReference type="Proteomes" id="UP000310158"/>
    </source>
</evidence>
<evidence type="ECO:0000313" key="12">
    <source>
        <dbReference type="EMBL" id="THH16872.1"/>
    </source>
</evidence>
<keyword evidence="3 8" id="KW-0378">Hydrolase</keyword>
<sequence>MVSFIMVLAFDMTKNDNLAVYWEQDSAGNQQQSSTYCADDTINNVVLAFLYIFNGTGGQQVIDFANVSAMLLSATNGTMMFSSSKMFIHGITNRGLPGQGKDPLSLVGATGQVGFSSDSVAQCFADKIWNEFLGGSSSTWPFGSAVLDGVDLDIESGSPVHYAAFVIKVKSHASSASNTYYATAAPQCPFPANIGAALNAAPFDAVYTMRITDNNYSSISLADDWARSGSANPDIKVYIGAAANSKSAGEGYVGISTLKEYARSAQDTYDSFEGLMLWDASEAYKYYDKAIKSAMTANAAISRLLDTKISNQARARAPAEHPRRVEMPRLD</sequence>
<evidence type="ECO:0000256" key="8">
    <source>
        <dbReference type="RuleBase" id="RU000489"/>
    </source>
</evidence>
<evidence type="ECO:0000256" key="1">
    <source>
        <dbReference type="ARBA" id="ARBA00000822"/>
    </source>
</evidence>
<evidence type="ECO:0000256" key="4">
    <source>
        <dbReference type="ARBA" id="ARBA00023024"/>
    </source>
</evidence>
<dbReference type="GO" id="GO:0006032">
    <property type="term" value="P:chitin catabolic process"/>
    <property type="evidence" value="ECO:0007669"/>
    <property type="project" value="UniProtKB-KW"/>
</dbReference>
<evidence type="ECO:0000256" key="10">
    <source>
        <dbReference type="SAM" id="MobiDB-lite"/>
    </source>
</evidence>
<evidence type="ECO:0000256" key="9">
    <source>
        <dbReference type="RuleBase" id="RU004453"/>
    </source>
</evidence>
<dbReference type="PROSITE" id="PS51910">
    <property type="entry name" value="GH18_2"/>
    <property type="match status" value="1"/>
</dbReference>
<dbReference type="Pfam" id="PF00704">
    <property type="entry name" value="Glyco_hydro_18"/>
    <property type="match status" value="1"/>
</dbReference>
<evidence type="ECO:0000256" key="5">
    <source>
        <dbReference type="ARBA" id="ARBA00023277"/>
    </source>
</evidence>
<dbReference type="InterPro" id="IPR001223">
    <property type="entry name" value="Glyco_hydro18_cat"/>
</dbReference>
<keyword evidence="5" id="KW-0119">Carbohydrate metabolism</keyword>
<feature type="compositionally biased region" description="Basic and acidic residues" evidence="10">
    <location>
        <begin position="317"/>
        <end position="331"/>
    </location>
</feature>
<dbReference type="Gene3D" id="3.20.20.80">
    <property type="entry name" value="Glycosidases"/>
    <property type="match status" value="1"/>
</dbReference>
<dbReference type="InterPro" id="IPR017853">
    <property type="entry name" value="GH"/>
</dbReference>
<dbReference type="PROSITE" id="PS01095">
    <property type="entry name" value="GH18_1"/>
    <property type="match status" value="1"/>
</dbReference>
<dbReference type="EC" id="3.2.1.14" evidence="2"/>
<reference evidence="12 13" key="1">
    <citation type="submission" date="2019-02" db="EMBL/GenBank/DDBJ databases">
        <title>Genome sequencing of the rare red list fungi Bondarzewia mesenterica.</title>
        <authorList>
            <person name="Buettner E."/>
            <person name="Kellner H."/>
        </authorList>
    </citation>
    <scope>NUCLEOTIDE SEQUENCE [LARGE SCALE GENOMIC DNA]</scope>
    <source>
        <strain evidence="12 13">DSM 108281</strain>
    </source>
</reference>
<comment type="catalytic activity">
    <reaction evidence="1">
        <text>Random endo-hydrolysis of N-acetyl-beta-D-glucosaminide (1-&gt;4)-beta-linkages in chitin and chitodextrins.</text>
        <dbReference type="EC" id="3.2.1.14"/>
    </reaction>
</comment>
<keyword evidence="7" id="KW-0624">Polysaccharide degradation</keyword>
<dbReference type="PANTHER" id="PTHR45708">
    <property type="entry name" value="ENDOCHITINASE"/>
    <property type="match status" value="1"/>
</dbReference>
<feature type="domain" description="GH18" evidence="11">
    <location>
        <begin position="16"/>
        <end position="298"/>
    </location>
</feature>
<accession>A0A4S4LWJ0</accession>
<dbReference type="GO" id="GO:0008843">
    <property type="term" value="F:endochitinase activity"/>
    <property type="evidence" value="ECO:0007669"/>
    <property type="project" value="UniProtKB-EC"/>
</dbReference>
<keyword evidence="13" id="KW-1185">Reference proteome</keyword>
<dbReference type="GO" id="GO:0005576">
    <property type="term" value="C:extracellular region"/>
    <property type="evidence" value="ECO:0007669"/>
    <property type="project" value="TreeGrafter"/>
</dbReference>
<evidence type="ECO:0000256" key="7">
    <source>
        <dbReference type="ARBA" id="ARBA00023326"/>
    </source>
</evidence>
<gene>
    <name evidence="12" type="ORF">EW146_g3843</name>
</gene>
<evidence type="ECO:0000259" key="11">
    <source>
        <dbReference type="PROSITE" id="PS51910"/>
    </source>
</evidence>
<dbReference type="EMBL" id="SGPL01000139">
    <property type="protein sequence ID" value="THH16872.1"/>
    <property type="molecule type" value="Genomic_DNA"/>
</dbReference>
<keyword evidence="6 8" id="KW-0326">Glycosidase</keyword>
<protein>
    <recommendedName>
        <fullName evidence="2">chitinase</fullName>
        <ecNumber evidence="2">3.2.1.14</ecNumber>
    </recommendedName>
</protein>
<organism evidence="12 13">
    <name type="scientific">Bondarzewia mesenterica</name>
    <dbReference type="NCBI Taxonomy" id="1095465"/>
    <lineage>
        <taxon>Eukaryota</taxon>
        <taxon>Fungi</taxon>
        <taxon>Dikarya</taxon>
        <taxon>Basidiomycota</taxon>
        <taxon>Agaricomycotina</taxon>
        <taxon>Agaricomycetes</taxon>
        <taxon>Russulales</taxon>
        <taxon>Bondarzewiaceae</taxon>
        <taxon>Bondarzewia</taxon>
    </lineage>
</organism>
<comment type="caution">
    <text evidence="12">The sequence shown here is derived from an EMBL/GenBank/DDBJ whole genome shotgun (WGS) entry which is preliminary data.</text>
</comment>
<evidence type="ECO:0000256" key="3">
    <source>
        <dbReference type="ARBA" id="ARBA00022801"/>
    </source>
</evidence>
<evidence type="ECO:0000256" key="2">
    <source>
        <dbReference type="ARBA" id="ARBA00012729"/>
    </source>
</evidence>
<comment type="similarity">
    <text evidence="9">Belongs to the glycosyl hydrolase 18 family.</text>
</comment>
<dbReference type="Proteomes" id="UP000310158">
    <property type="component" value="Unassembled WGS sequence"/>
</dbReference>
<dbReference type="SUPFAM" id="SSF51445">
    <property type="entry name" value="(Trans)glycosidases"/>
    <property type="match status" value="1"/>
</dbReference>
<evidence type="ECO:0000256" key="6">
    <source>
        <dbReference type="ARBA" id="ARBA00023295"/>
    </source>
</evidence>
<dbReference type="OrthoDB" id="6020543at2759"/>
<proteinExistence type="inferred from homology"/>